<evidence type="ECO:0000256" key="1">
    <source>
        <dbReference type="SAM" id="MobiDB-lite"/>
    </source>
</evidence>
<reference evidence="2" key="2">
    <citation type="journal article" date="2022" name="Elife">
        <title>Obligate sexual reproduction of a homothallic fungus closely related to the Cryptococcus pathogenic species complex.</title>
        <authorList>
            <person name="Passer A.R."/>
            <person name="Clancey S.A."/>
            <person name="Shea T."/>
            <person name="David-Palma M."/>
            <person name="Averette A.F."/>
            <person name="Boekhout T."/>
            <person name="Porcel B.M."/>
            <person name="Nowrousian M."/>
            <person name="Cuomo C.A."/>
            <person name="Sun S."/>
            <person name="Heitman J."/>
            <person name="Coelho M.A."/>
        </authorList>
    </citation>
    <scope>NUCLEOTIDE SEQUENCE</scope>
    <source>
        <strain evidence="2">CBS 7841</strain>
    </source>
</reference>
<evidence type="ECO:0000313" key="2">
    <source>
        <dbReference type="EMBL" id="WVN89846.1"/>
    </source>
</evidence>
<protein>
    <submittedName>
        <fullName evidence="2">Uncharacterized protein</fullName>
    </submittedName>
</protein>
<feature type="compositionally biased region" description="Basic and acidic residues" evidence="1">
    <location>
        <begin position="1"/>
        <end position="10"/>
    </location>
</feature>
<dbReference type="GeneID" id="91089285"/>
<dbReference type="Proteomes" id="UP000094043">
    <property type="component" value="Chromosome 6"/>
</dbReference>
<evidence type="ECO:0000313" key="3">
    <source>
        <dbReference type="Proteomes" id="UP000094043"/>
    </source>
</evidence>
<gene>
    <name evidence="2" type="ORF">L203_105076</name>
</gene>
<sequence length="186" mass="20345">MPEKDSTERPRRGRPKGSRNRKPRKPQTQTTATGSSSSSRPKGEDASSQRSEIPSQDESSTQLRALTPLKQTQKPSYRGRRKPDPTDWDSKRGGTIGCSVGGQTGAEGTNSEAQPNTFDPAQPGISNYGSTRNDCPTDSRALMNPNQHSSVDQNAQNQQESAGTTQYNSKVCFGDVRWNPHDPLEQ</sequence>
<keyword evidence="3" id="KW-1185">Reference proteome</keyword>
<feature type="compositionally biased region" description="Polar residues" evidence="1">
    <location>
        <begin position="106"/>
        <end position="136"/>
    </location>
</feature>
<feature type="compositionally biased region" description="Polar residues" evidence="1">
    <location>
        <begin position="48"/>
        <end position="75"/>
    </location>
</feature>
<feature type="compositionally biased region" description="Basic and acidic residues" evidence="1">
    <location>
        <begin position="82"/>
        <end position="92"/>
    </location>
</feature>
<dbReference type="EMBL" id="CP143789">
    <property type="protein sequence ID" value="WVN89846.1"/>
    <property type="molecule type" value="Genomic_DNA"/>
</dbReference>
<dbReference type="RefSeq" id="XP_066070546.1">
    <property type="nucleotide sequence ID" value="XM_066214449.1"/>
</dbReference>
<organism evidence="2 3">
    <name type="scientific">Cryptococcus depauperatus CBS 7841</name>
    <dbReference type="NCBI Taxonomy" id="1295531"/>
    <lineage>
        <taxon>Eukaryota</taxon>
        <taxon>Fungi</taxon>
        <taxon>Dikarya</taxon>
        <taxon>Basidiomycota</taxon>
        <taxon>Agaricomycotina</taxon>
        <taxon>Tremellomycetes</taxon>
        <taxon>Tremellales</taxon>
        <taxon>Cryptococcaceae</taxon>
        <taxon>Cryptococcus</taxon>
    </lineage>
</organism>
<feature type="compositionally biased region" description="Polar residues" evidence="1">
    <location>
        <begin position="144"/>
        <end position="168"/>
    </location>
</feature>
<dbReference type="AlphaFoldDB" id="A0AAJ8JWS8"/>
<proteinExistence type="predicted"/>
<reference evidence="2" key="3">
    <citation type="submission" date="2024-01" db="EMBL/GenBank/DDBJ databases">
        <authorList>
            <person name="Coelho M.A."/>
            <person name="David-Palma M."/>
            <person name="Shea T."/>
            <person name="Sun S."/>
            <person name="Cuomo C.A."/>
            <person name="Heitman J."/>
        </authorList>
    </citation>
    <scope>NUCLEOTIDE SEQUENCE</scope>
    <source>
        <strain evidence="2">CBS 7841</strain>
    </source>
</reference>
<accession>A0AAJ8JWS8</accession>
<reference evidence="2" key="1">
    <citation type="submission" date="2016-06" db="EMBL/GenBank/DDBJ databases">
        <authorList>
            <person name="Cuomo C."/>
            <person name="Litvintseva A."/>
            <person name="Heitman J."/>
            <person name="Chen Y."/>
            <person name="Sun S."/>
            <person name="Springer D."/>
            <person name="Dromer F."/>
            <person name="Young S."/>
            <person name="Zeng Q."/>
            <person name="Chapman S."/>
            <person name="Gujja S."/>
            <person name="Saif S."/>
            <person name="Birren B."/>
        </authorList>
    </citation>
    <scope>NUCLEOTIDE SEQUENCE</scope>
    <source>
        <strain evidence="2">CBS 7841</strain>
    </source>
</reference>
<dbReference type="KEGG" id="cdep:91089285"/>
<feature type="region of interest" description="Disordered" evidence="1">
    <location>
        <begin position="1"/>
        <end position="168"/>
    </location>
</feature>
<feature type="compositionally biased region" description="Gly residues" evidence="1">
    <location>
        <begin position="94"/>
        <end position="105"/>
    </location>
</feature>
<name>A0AAJ8JWS8_9TREE</name>
<feature type="compositionally biased region" description="Basic residues" evidence="1">
    <location>
        <begin position="11"/>
        <end position="25"/>
    </location>
</feature>